<dbReference type="PANTHER" id="PTHR24096">
    <property type="entry name" value="LONG-CHAIN-FATTY-ACID--COA LIGASE"/>
    <property type="match status" value="1"/>
</dbReference>
<dbReference type="CDD" id="cd05911">
    <property type="entry name" value="Firefly_Luc_like"/>
    <property type="match status" value="1"/>
</dbReference>
<keyword evidence="2" id="KW-0436">Ligase</keyword>
<organism evidence="5 6">
    <name type="scientific">Hyaloscypha variabilis (strain UAMH 11265 / GT02V1 / F)</name>
    <name type="common">Meliniomyces variabilis</name>
    <dbReference type="NCBI Taxonomy" id="1149755"/>
    <lineage>
        <taxon>Eukaryota</taxon>
        <taxon>Fungi</taxon>
        <taxon>Dikarya</taxon>
        <taxon>Ascomycota</taxon>
        <taxon>Pezizomycotina</taxon>
        <taxon>Leotiomycetes</taxon>
        <taxon>Helotiales</taxon>
        <taxon>Hyaloscyphaceae</taxon>
        <taxon>Hyaloscypha</taxon>
        <taxon>Hyaloscypha variabilis</taxon>
    </lineage>
</organism>
<evidence type="ECO:0000256" key="2">
    <source>
        <dbReference type="ARBA" id="ARBA00022598"/>
    </source>
</evidence>
<dbReference type="Gene3D" id="3.40.50.12780">
    <property type="entry name" value="N-terminal domain of ligase-like"/>
    <property type="match status" value="1"/>
</dbReference>
<name>A0A2J6RLE2_HYAVF</name>
<evidence type="ECO:0000259" key="3">
    <source>
        <dbReference type="Pfam" id="PF00501"/>
    </source>
</evidence>
<dbReference type="STRING" id="1149755.A0A2J6RLE2"/>
<comment type="similarity">
    <text evidence="1">Belongs to the ATP-dependent AMP-binding enzyme family.</text>
</comment>
<dbReference type="Proteomes" id="UP000235786">
    <property type="component" value="Unassembled WGS sequence"/>
</dbReference>
<proteinExistence type="inferred from homology"/>
<protein>
    <submittedName>
        <fullName evidence="5">Acetyl-CoA synthetase-like protein</fullName>
    </submittedName>
</protein>
<dbReference type="OrthoDB" id="1700726at2759"/>
<dbReference type="Gene3D" id="3.30.300.30">
    <property type="match status" value="1"/>
</dbReference>
<dbReference type="PROSITE" id="PS00455">
    <property type="entry name" value="AMP_BINDING"/>
    <property type="match status" value="1"/>
</dbReference>
<evidence type="ECO:0000313" key="6">
    <source>
        <dbReference type="Proteomes" id="UP000235786"/>
    </source>
</evidence>
<dbReference type="AlphaFoldDB" id="A0A2J6RLE2"/>
<dbReference type="InterPro" id="IPR020845">
    <property type="entry name" value="AMP-binding_CS"/>
</dbReference>
<dbReference type="Pfam" id="PF00501">
    <property type="entry name" value="AMP-binding"/>
    <property type="match status" value="1"/>
</dbReference>
<dbReference type="EMBL" id="KZ613947">
    <property type="protein sequence ID" value="PMD39344.1"/>
    <property type="molecule type" value="Genomic_DNA"/>
</dbReference>
<evidence type="ECO:0000313" key="5">
    <source>
        <dbReference type="EMBL" id="PMD39344.1"/>
    </source>
</evidence>
<dbReference type="FunFam" id="3.30.300.30:FF:000007">
    <property type="entry name" value="4-coumarate--CoA ligase 2"/>
    <property type="match status" value="1"/>
</dbReference>
<dbReference type="InterPro" id="IPR042099">
    <property type="entry name" value="ANL_N_sf"/>
</dbReference>
<accession>A0A2J6RLE2</accession>
<dbReference type="PANTHER" id="PTHR24096:SF149">
    <property type="entry name" value="AMP-BINDING DOMAIN-CONTAINING PROTEIN-RELATED"/>
    <property type="match status" value="1"/>
</dbReference>
<feature type="domain" description="AMP-binding enzyme C-terminal" evidence="4">
    <location>
        <begin position="459"/>
        <end position="541"/>
    </location>
</feature>
<feature type="domain" description="AMP-dependent synthetase/ligase" evidence="3">
    <location>
        <begin position="31"/>
        <end position="404"/>
    </location>
</feature>
<evidence type="ECO:0000256" key="1">
    <source>
        <dbReference type="ARBA" id="ARBA00006432"/>
    </source>
</evidence>
<dbReference type="InterPro" id="IPR000873">
    <property type="entry name" value="AMP-dep_synth/lig_dom"/>
</dbReference>
<evidence type="ECO:0000259" key="4">
    <source>
        <dbReference type="Pfam" id="PF13193"/>
    </source>
</evidence>
<dbReference type="InterPro" id="IPR045851">
    <property type="entry name" value="AMP-bd_C_sf"/>
</dbReference>
<gene>
    <name evidence="5" type="ORF">L207DRAFT_513808</name>
</gene>
<sequence length="560" mass="61410">MGYKEYASQEPDLELVRSCALSYIFSNPRNTAPDKVVFFDPITGLGRTYSEIQKRTRSLAQGLKSLGVKPNDVIAFMSPNSIDYAITCYAVLGCGAVVSPVNAASTSTELEGQLKTSTARFLIAHSSLVALAENAVLRTKVEKLIQADGQSDKHGDDTAETLAGSLVAGELDSIQESELDTRLAFLCFSSGTTGKAKGVRTSHKNVTSNMQQWSTHLPEDFTGSGVSIGFLPFSHIYGLMYYCCLAMFSGSTVIVVNKFDFGSYLGYIQKYRPESLIIVPPVALRLAKDTDIPKYDLSSVKRIMSAAAPLSPELRRATEMRLKQLFDTDVFIYQAWGATETSPMITAVPQNRPDKKDTVGNVVRNVVCRIVDPETLADVEVSGDGVSKPGEIWCRGPNVTAGYYANEASTREAFVVDEQGNRWYRSGDIGTVDDEGFFTIVDRIKEMIKYKGLQVVPSELEGKLLEHSAVADACVVGVWVEEQATELPVAFVVISAEAKDVHRHKLTKRIHQHINAKVAHHKRLRGGIIFVDAIPKSPSGKILRRELKETVKSQKLGSKL</sequence>
<dbReference type="SUPFAM" id="SSF56801">
    <property type="entry name" value="Acetyl-CoA synthetase-like"/>
    <property type="match status" value="1"/>
</dbReference>
<reference evidence="5 6" key="1">
    <citation type="submission" date="2016-04" db="EMBL/GenBank/DDBJ databases">
        <title>A degradative enzymes factory behind the ericoid mycorrhizal symbiosis.</title>
        <authorList>
            <consortium name="DOE Joint Genome Institute"/>
            <person name="Martino E."/>
            <person name="Morin E."/>
            <person name="Grelet G."/>
            <person name="Kuo A."/>
            <person name="Kohler A."/>
            <person name="Daghino S."/>
            <person name="Barry K."/>
            <person name="Choi C."/>
            <person name="Cichocki N."/>
            <person name="Clum A."/>
            <person name="Copeland A."/>
            <person name="Hainaut M."/>
            <person name="Haridas S."/>
            <person name="Labutti K."/>
            <person name="Lindquist E."/>
            <person name="Lipzen A."/>
            <person name="Khouja H.-R."/>
            <person name="Murat C."/>
            <person name="Ohm R."/>
            <person name="Olson A."/>
            <person name="Spatafora J."/>
            <person name="Veneault-Fourrey C."/>
            <person name="Henrissat B."/>
            <person name="Grigoriev I."/>
            <person name="Martin F."/>
            <person name="Perotto S."/>
        </authorList>
    </citation>
    <scope>NUCLEOTIDE SEQUENCE [LARGE SCALE GENOMIC DNA]</scope>
    <source>
        <strain evidence="5 6">F</strain>
    </source>
</reference>
<dbReference type="GO" id="GO:0016405">
    <property type="term" value="F:CoA-ligase activity"/>
    <property type="evidence" value="ECO:0007669"/>
    <property type="project" value="TreeGrafter"/>
</dbReference>
<keyword evidence="6" id="KW-1185">Reference proteome</keyword>
<dbReference type="InterPro" id="IPR025110">
    <property type="entry name" value="AMP-bd_C"/>
</dbReference>
<dbReference type="Pfam" id="PF13193">
    <property type="entry name" value="AMP-binding_C"/>
    <property type="match status" value="1"/>
</dbReference>